<dbReference type="InterPro" id="IPR003008">
    <property type="entry name" value="Tubulin_FtsZ_GTPase"/>
</dbReference>
<dbReference type="GO" id="GO:0005737">
    <property type="term" value="C:cytoplasm"/>
    <property type="evidence" value="ECO:0007669"/>
    <property type="project" value="UniProtKB-SubCell"/>
</dbReference>
<dbReference type="InterPro" id="IPR037103">
    <property type="entry name" value="Tubulin/FtsZ-like_C"/>
</dbReference>
<comment type="subcellular location">
    <subcellularLocation>
        <location evidence="8">Cytoplasm</location>
    </subcellularLocation>
    <text evidence="8">Assembles at midcell at the inner surface of the cytoplasmic membrane.</text>
</comment>
<protein>
    <recommendedName>
        <fullName evidence="8 9">Cell division protein FtsZ</fullName>
    </recommendedName>
</protein>
<keyword evidence="4 8" id="KW-0547">Nucleotide-binding</keyword>
<dbReference type="NCBIfam" id="TIGR00065">
    <property type="entry name" value="ftsZ"/>
    <property type="match status" value="1"/>
</dbReference>
<dbReference type="InterPro" id="IPR024757">
    <property type="entry name" value="FtsZ_C"/>
</dbReference>
<dbReference type="Gene3D" id="3.40.50.1440">
    <property type="entry name" value="Tubulin/FtsZ, GTPase domain"/>
    <property type="match status" value="1"/>
</dbReference>
<keyword evidence="14" id="KW-1185">Reference proteome</keyword>
<dbReference type="PANTHER" id="PTHR30314:SF3">
    <property type="entry name" value="MITOCHONDRIAL DIVISION PROTEIN FSZA"/>
    <property type="match status" value="1"/>
</dbReference>
<dbReference type="HAMAP" id="MF_00909">
    <property type="entry name" value="FtsZ"/>
    <property type="match status" value="1"/>
</dbReference>
<feature type="binding site" evidence="8">
    <location>
        <begin position="60"/>
        <end position="64"/>
    </location>
    <ligand>
        <name>GTP</name>
        <dbReference type="ChEBI" id="CHEBI:37565"/>
    </ligand>
</feature>
<dbReference type="InterPro" id="IPR036525">
    <property type="entry name" value="Tubulin/FtsZ_GTPase_sf"/>
</dbReference>
<dbReference type="GO" id="GO:0043093">
    <property type="term" value="P:FtsZ-dependent cytokinesis"/>
    <property type="evidence" value="ECO:0007669"/>
    <property type="project" value="UniProtKB-UniRule"/>
</dbReference>
<feature type="domain" description="Tubulin/FtsZ 2-layer sandwich" evidence="12">
    <location>
        <begin position="245"/>
        <end position="361"/>
    </location>
</feature>
<dbReference type="InterPro" id="IPR020805">
    <property type="entry name" value="Cell_div_FtsZ_CS"/>
</dbReference>
<dbReference type="GO" id="GO:0005525">
    <property type="term" value="F:GTP binding"/>
    <property type="evidence" value="ECO:0007669"/>
    <property type="project" value="UniProtKB-UniRule"/>
</dbReference>
<dbReference type="KEGG" id="ton:TON_0176"/>
<dbReference type="SMART" id="SM00864">
    <property type="entry name" value="Tubulin"/>
    <property type="match status" value="1"/>
</dbReference>
<dbReference type="EMBL" id="CP000855">
    <property type="protein sequence ID" value="ACJ15661.1"/>
    <property type="molecule type" value="Genomic_DNA"/>
</dbReference>
<feature type="binding site" evidence="8">
    <location>
        <begin position="147"/>
        <end position="149"/>
    </location>
    <ligand>
        <name>GTP</name>
        <dbReference type="ChEBI" id="CHEBI:37565"/>
    </ligand>
</feature>
<evidence type="ECO:0000313" key="13">
    <source>
        <dbReference type="EMBL" id="ACJ15661.1"/>
    </source>
</evidence>
<evidence type="ECO:0000256" key="5">
    <source>
        <dbReference type="ARBA" id="ARBA00023134"/>
    </source>
</evidence>
<evidence type="ECO:0000256" key="4">
    <source>
        <dbReference type="ARBA" id="ARBA00022741"/>
    </source>
</evidence>
<dbReference type="PATRIC" id="fig|523850.10.peg.176"/>
<dbReference type="SMART" id="SM00865">
    <property type="entry name" value="Tubulin_C"/>
    <property type="match status" value="1"/>
</dbReference>
<proteinExistence type="inferred from homology"/>
<feature type="domain" description="Tubulin/FtsZ GTPase" evidence="11">
    <location>
        <begin position="52"/>
        <end position="243"/>
    </location>
</feature>
<comment type="subunit">
    <text evidence="8">Homodimer. Polymerizes to form a dynamic ring structure in a strictly GTP-dependent manner. Interacts directly with several other division proteins.</text>
</comment>
<sequence>MLNCPEGEKMLKLIEDAIERTSSDLNKVPEAQAPQTDIDEELRRILEQIQAKIYVIGVGGAGCNTINRMMQVGIQGAKVIAINTDAQDLLKVRAHKKILIGKELTRGLGAGNNPKMGEEAAKESEREIRDALEGADMVFITCGLGGGTGTGAAPVVAEIAKKMGALTVSVVTLPFTVEGIRRIKNAEYGLERLRKNSDTVIVIPNDKLMEVAPNLPIHMAFKVADEILVQAVKGITELITKPGLVNLDFNDVRAVMKDGGVAMIGIGESDSEKRALEAAQQALNSPLLDVDISGAKGALISISGSDVKLEEAQQIIELVTSKLDPEAQVIWGIQLDEELGKMIRILIVVTGVSSPYAVAEEEPTYYGEEPERKVIKLDLEEL</sequence>
<keyword evidence="3 8" id="KW-0132">Cell division</keyword>
<dbReference type="SUPFAM" id="SSF55307">
    <property type="entry name" value="Tubulin C-terminal domain-like"/>
    <property type="match status" value="1"/>
</dbReference>
<evidence type="ECO:0000256" key="6">
    <source>
        <dbReference type="ARBA" id="ARBA00023210"/>
    </source>
</evidence>
<evidence type="ECO:0000259" key="12">
    <source>
        <dbReference type="SMART" id="SM00865"/>
    </source>
</evidence>
<keyword evidence="5 8" id="KW-0342">GTP-binding</keyword>
<reference evidence="13 14" key="1">
    <citation type="journal article" date="2008" name="J. Bacteriol.">
        <title>The complete genome sequence of Thermococcus onnurineus NA1 reveals a mixed heterotrophic and carboxydotrophic metabolism.</title>
        <authorList>
            <person name="Lee H.S."/>
            <person name="Kang S.G."/>
            <person name="Bae S.S."/>
            <person name="Lim J.K."/>
            <person name="Cho Y."/>
            <person name="Kim Y.J."/>
            <person name="Jeon J.H."/>
            <person name="Cha S.S."/>
            <person name="Kwon K.K."/>
            <person name="Kim H.T."/>
            <person name="Park C.J."/>
            <person name="Lee H.W."/>
            <person name="Kim S.I."/>
            <person name="Chun J."/>
            <person name="Colwell R.R."/>
            <person name="Kim S.J."/>
            <person name="Lee J.H."/>
        </authorList>
    </citation>
    <scope>NUCLEOTIDE SEQUENCE [LARGE SCALE GENOMIC DNA]</scope>
    <source>
        <strain evidence="13 14">NA1</strain>
    </source>
</reference>
<dbReference type="PRINTS" id="PR00423">
    <property type="entry name" value="CELLDVISFTSZ"/>
</dbReference>
<dbReference type="STRING" id="523850.TON_0176"/>
<dbReference type="Pfam" id="PF12327">
    <property type="entry name" value="FtsZ_C"/>
    <property type="match status" value="1"/>
</dbReference>
<evidence type="ECO:0000313" key="14">
    <source>
        <dbReference type="Proteomes" id="UP000002727"/>
    </source>
</evidence>
<evidence type="ECO:0000256" key="7">
    <source>
        <dbReference type="ARBA" id="ARBA00023306"/>
    </source>
</evidence>
<evidence type="ECO:0000256" key="1">
    <source>
        <dbReference type="ARBA" id="ARBA00009690"/>
    </source>
</evidence>
<dbReference type="FunFam" id="3.30.1330.20:FF:000008">
    <property type="entry name" value="Cell division protein FtsZ"/>
    <property type="match status" value="1"/>
</dbReference>
<gene>
    <name evidence="8" type="primary">ftsZ</name>
    <name evidence="13" type="ordered locus">TON_0176</name>
</gene>
<evidence type="ECO:0000256" key="9">
    <source>
        <dbReference type="NCBIfam" id="TIGR00065"/>
    </source>
</evidence>
<dbReference type="InterPro" id="IPR000158">
    <property type="entry name" value="Cell_div_FtsZ"/>
</dbReference>
<dbReference type="InterPro" id="IPR045061">
    <property type="entry name" value="FtsZ/CetZ"/>
</dbReference>
<dbReference type="PROSITE" id="PS01135">
    <property type="entry name" value="FTSZ_2"/>
    <property type="match status" value="1"/>
</dbReference>
<dbReference type="Pfam" id="PF00091">
    <property type="entry name" value="Tubulin"/>
    <property type="match status" value="1"/>
</dbReference>
<dbReference type="Proteomes" id="UP000002727">
    <property type="component" value="Chromosome"/>
</dbReference>
<evidence type="ECO:0000259" key="11">
    <source>
        <dbReference type="SMART" id="SM00864"/>
    </source>
</evidence>
<comment type="function">
    <text evidence="8">Essential cell division protein that forms a contractile ring structure (Z ring) at the future cell division site. The regulation of the ring assembly controls the timing and the location of cell division. One of the functions of the FtsZ ring is to recruit other cell division proteins to the septum to produce a new cell wall between the dividing cells. Binds GTP and shows GTPase activity.</text>
</comment>
<dbReference type="PROSITE" id="PS01134">
    <property type="entry name" value="FTSZ_1"/>
    <property type="match status" value="1"/>
</dbReference>
<dbReference type="AlphaFoldDB" id="B6YSX4"/>
<evidence type="ECO:0000256" key="8">
    <source>
        <dbReference type="HAMAP-Rule" id="MF_00909"/>
    </source>
</evidence>
<feature type="binding site" evidence="8">
    <location>
        <position position="182"/>
    </location>
    <ligand>
        <name>GTP</name>
        <dbReference type="ChEBI" id="CHEBI:37565"/>
    </ligand>
</feature>
<evidence type="ECO:0000256" key="3">
    <source>
        <dbReference type="ARBA" id="ARBA00022618"/>
    </source>
</evidence>
<keyword evidence="7 8" id="KW-0131">Cell cycle</keyword>
<dbReference type="CDD" id="cd02201">
    <property type="entry name" value="FtsZ_type1"/>
    <property type="match status" value="1"/>
</dbReference>
<dbReference type="InterPro" id="IPR018316">
    <property type="entry name" value="Tubulin/FtsZ_2-layer-sand-dom"/>
</dbReference>
<dbReference type="SUPFAM" id="SSF52490">
    <property type="entry name" value="Tubulin nucleotide-binding domain-like"/>
    <property type="match status" value="1"/>
</dbReference>
<feature type="binding site" evidence="8">
    <location>
        <position position="225"/>
    </location>
    <ligand>
        <name>GTP</name>
        <dbReference type="ChEBI" id="CHEBI:37565"/>
    </ligand>
</feature>
<dbReference type="HOGENOM" id="CLU_024865_0_1_2"/>
<dbReference type="GO" id="GO:0032153">
    <property type="term" value="C:cell division site"/>
    <property type="evidence" value="ECO:0007669"/>
    <property type="project" value="UniProtKB-UniRule"/>
</dbReference>
<accession>B6YSX4</accession>
<dbReference type="eggNOG" id="arCOG02201">
    <property type="taxonomic scope" value="Archaea"/>
</dbReference>
<organism evidence="13 14">
    <name type="scientific">Thermococcus onnurineus (strain NA1)</name>
    <dbReference type="NCBI Taxonomy" id="523850"/>
    <lineage>
        <taxon>Archaea</taxon>
        <taxon>Methanobacteriati</taxon>
        <taxon>Methanobacteriota</taxon>
        <taxon>Thermococci</taxon>
        <taxon>Thermococcales</taxon>
        <taxon>Thermococcaceae</taxon>
        <taxon>Thermococcus</taxon>
    </lineage>
</organism>
<dbReference type="GO" id="GO:0051258">
    <property type="term" value="P:protein polymerization"/>
    <property type="evidence" value="ECO:0007669"/>
    <property type="project" value="UniProtKB-UniRule"/>
</dbReference>
<evidence type="ECO:0000256" key="10">
    <source>
        <dbReference type="RuleBase" id="RU003360"/>
    </source>
</evidence>
<dbReference type="FunFam" id="3.40.50.1440:FF:000023">
    <property type="entry name" value="Cell division protein FtsZ"/>
    <property type="match status" value="1"/>
</dbReference>
<keyword evidence="6 8" id="KW-0717">Septation</keyword>
<keyword evidence="2 8" id="KW-0963">Cytoplasm</keyword>
<dbReference type="GO" id="GO:0003924">
    <property type="term" value="F:GTPase activity"/>
    <property type="evidence" value="ECO:0007669"/>
    <property type="project" value="UniProtKB-UniRule"/>
</dbReference>
<feature type="binding site" evidence="8">
    <location>
        <position position="178"/>
    </location>
    <ligand>
        <name>GTP</name>
        <dbReference type="ChEBI" id="CHEBI:37565"/>
    </ligand>
</feature>
<name>B6YSX4_THEON</name>
<dbReference type="InterPro" id="IPR008280">
    <property type="entry name" value="Tub_FtsZ_C"/>
</dbReference>
<dbReference type="Gene3D" id="3.30.1330.20">
    <property type="entry name" value="Tubulin/FtsZ, C-terminal domain"/>
    <property type="match status" value="1"/>
</dbReference>
<evidence type="ECO:0000256" key="2">
    <source>
        <dbReference type="ARBA" id="ARBA00022490"/>
    </source>
</evidence>
<dbReference type="PANTHER" id="PTHR30314">
    <property type="entry name" value="CELL DIVISION PROTEIN FTSZ-RELATED"/>
    <property type="match status" value="1"/>
</dbReference>
<comment type="similarity">
    <text evidence="1 8 10">Belongs to the FtsZ family.</text>
</comment>